<dbReference type="GO" id="GO:0000278">
    <property type="term" value="P:mitotic cell cycle"/>
    <property type="evidence" value="ECO:0007669"/>
    <property type="project" value="TreeGrafter"/>
</dbReference>
<name>F2U2Q1_SALR5</name>
<dbReference type="GeneID" id="16076666"/>
<gene>
    <name evidence="17" type="ORF">PTSG_02581</name>
</gene>
<keyword evidence="11" id="KW-0131">Cell cycle</keyword>
<evidence type="ECO:0000256" key="7">
    <source>
        <dbReference type="ARBA" id="ARBA00022701"/>
    </source>
</evidence>
<dbReference type="Pfam" id="PF16740">
    <property type="entry name" value="SKA2"/>
    <property type="match status" value="1"/>
</dbReference>
<dbReference type="OrthoDB" id="193920at2759"/>
<evidence type="ECO:0000313" key="18">
    <source>
        <dbReference type="Proteomes" id="UP000007799"/>
    </source>
</evidence>
<evidence type="ECO:0000256" key="15">
    <source>
        <dbReference type="SAM" id="MobiDB-lite"/>
    </source>
</evidence>
<keyword evidence="4" id="KW-0158">Chromosome</keyword>
<reference evidence="17" key="1">
    <citation type="submission" date="2009-08" db="EMBL/GenBank/DDBJ databases">
        <title>Annotation of Salpingoeca rosetta.</title>
        <authorList>
            <consortium name="The Broad Institute Genome Sequencing Platform"/>
            <person name="Russ C."/>
            <person name="Cuomo C."/>
            <person name="Burger G."/>
            <person name="Gray M.W."/>
            <person name="Holland P.W.H."/>
            <person name="King N."/>
            <person name="Lang F.B.F."/>
            <person name="Roger A.J."/>
            <person name="Ruiz-Trillo I."/>
            <person name="Young S.K."/>
            <person name="Zeng Q."/>
            <person name="Gargeya S."/>
            <person name="Alvarado L."/>
            <person name="Berlin A."/>
            <person name="Chapman S.B."/>
            <person name="Chen Z."/>
            <person name="Freedman E."/>
            <person name="Gellesch M."/>
            <person name="Goldberg J."/>
            <person name="Griggs A."/>
            <person name="Gujja S."/>
            <person name="Heilman E."/>
            <person name="Heiman D."/>
            <person name="Howarth C."/>
            <person name="Mehta T."/>
            <person name="Neiman D."/>
            <person name="Pearson M."/>
            <person name="Roberts A."/>
            <person name="Saif S."/>
            <person name="Shea T."/>
            <person name="Shenoy N."/>
            <person name="Sisk P."/>
            <person name="Stolte C."/>
            <person name="Sykes S."/>
            <person name="White J."/>
            <person name="Yandava C."/>
            <person name="Haas B."/>
            <person name="Nusbaum C."/>
            <person name="Birren B."/>
        </authorList>
    </citation>
    <scope>NUCLEOTIDE SEQUENCE [LARGE SCALE GENOMIC DNA]</scope>
    <source>
        <strain evidence="17">ATCC 50818</strain>
    </source>
</reference>
<feature type="compositionally biased region" description="Polar residues" evidence="15">
    <location>
        <begin position="157"/>
        <end position="166"/>
    </location>
</feature>
<evidence type="ECO:0000256" key="10">
    <source>
        <dbReference type="ARBA" id="ARBA00023212"/>
    </source>
</evidence>
<dbReference type="RefSeq" id="XP_004996078.1">
    <property type="nucleotide sequence ID" value="XM_004996021.1"/>
</dbReference>
<evidence type="ECO:0000256" key="13">
    <source>
        <dbReference type="ARBA" id="ARBA00029651"/>
    </source>
</evidence>
<dbReference type="GO" id="GO:0005876">
    <property type="term" value="C:spindle microtubule"/>
    <property type="evidence" value="ECO:0007669"/>
    <property type="project" value="InterPro"/>
</dbReference>
<dbReference type="Gene3D" id="6.10.250.1380">
    <property type="match status" value="1"/>
</dbReference>
<dbReference type="Pfam" id="PF11362">
    <property type="entry name" value="DUF3161"/>
    <property type="match status" value="1"/>
</dbReference>
<dbReference type="PANTHER" id="PTHR32017:SF3">
    <property type="entry name" value="SPINDLE AND KINETOCHORE-ASSOCIATED PROTEIN 2"/>
    <property type="match status" value="1"/>
</dbReference>
<dbReference type="GO" id="GO:0007059">
    <property type="term" value="P:chromosome segregation"/>
    <property type="evidence" value="ECO:0007669"/>
    <property type="project" value="InterPro"/>
</dbReference>
<keyword evidence="12" id="KW-0137">Centromere</keyword>
<dbReference type="PANTHER" id="PTHR32017">
    <property type="entry name" value="SPINDLE AND KINETOCHORE-ASSOCIATED PROTEIN 2"/>
    <property type="match status" value="1"/>
</dbReference>
<feature type="coiled-coil region" evidence="14">
    <location>
        <begin position="59"/>
        <end position="86"/>
    </location>
</feature>
<keyword evidence="5" id="KW-0963">Cytoplasm</keyword>
<evidence type="ECO:0000256" key="11">
    <source>
        <dbReference type="ARBA" id="ARBA00023306"/>
    </source>
</evidence>
<dbReference type="InterPro" id="IPR026762">
    <property type="entry name" value="Ska2"/>
</dbReference>
<evidence type="ECO:0000313" key="17">
    <source>
        <dbReference type="EMBL" id="EGD81895.1"/>
    </source>
</evidence>
<evidence type="ECO:0000256" key="8">
    <source>
        <dbReference type="ARBA" id="ARBA00022776"/>
    </source>
</evidence>
<accession>F2U2Q1</accession>
<keyword evidence="7" id="KW-0493">Microtubule</keyword>
<dbReference type="KEGG" id="sre:PTSG_02581"/>
<keyword evidence="14" id="KW-0175">Coiled coil</keyword>
<organism evidence="18">
    <name type="scientific">Salpingoeca rosetta (strain ATCC 50818 / BSB-021)</name>
    <dbReference type="NCBI Taxonomy" id="946362"/>
    <lineage>
        <taxon>Eukaryota</taxon>
        <taxon>Choanoflagellata</taxon>
        <taxon>Craspedida</taxon>
        <taxon>Salpingoecidae</taxon>
        <taxon>Salpingoeca</taxon>
    </lineage>
</organism>
<evidence type="ECO:0000256" key="5">
    <source>
        <dbReference type="ARBA" id="ARBA00022490"/>
    </source>
</evidence>
<evidence type="ECO:0000259" key="16">
    <source>
        <dbReference type="Pfam" id="PF16740"/>
    </source>
</evidence>
<evidence type="ECO:0000256" key="3">
    <source>
        <dbReference type="ARBA" id="ARBA00010684"/>
    </source>
</evidence>
<dbReference type="InterPro" id="IPR042091">
    <property type="entry name" value="Ska2_N"/>
</dbReference>
<sequence>MEQRGSGRMSSAVSGLQQLFETALHDLDELGGVLDSRLAMRFQQLGDEEVNPRKLIRRLLELKTRVEHAQEKSDAMATERKELAEQALHLFVDTRTTLTQLKHACNLKPNHDDDEEEEQEALAEVRSCAGVPHDQAPHDHSDDLQSTFDLADQAENTAPAQNSTQGGRKHNAASRQRTGKAHHNYHHQQQHDQHQLQKTKTGRGVAFEPVTEEEFMSVSDLVRGRSKLTDVNKVYQALFEHFTKQKGKKSRFQPETAPLTVKEMSSMGLKITGKTGEAKLQVLKALRIISMSNKGVLMDV</sequence>
<comment type="subcellular location">
    <subcellularLocation>
        <location evidence="2">Chromosome</location>
        <location evidence="2">Centromere</location>
        <location evidence="2">Kinetochore</location>
    </subcellularLocation>
    <subcellularLocation>
        <location evidence="1">Cytoplasm</location>
        <location evidence="1">Cytoskeleton</location>
        <location evidence="1">Spindle</location>
    </subcellularLocation>
</comment>
<evidence type="ECO:0000256" key="12">
    <source>
        <dbReference type="ARBA" id="ARBA00023328"/>
    </source>
</evidence>
<keyword evidence="9" id="KW-0995">Kinetochore</keyword>
<dbReference type="EMBL" id="GL832960">
    <property type="protein sequence ID" value="EGD81895.1"/>
    <property type="molecule type" value="Genomic_DNA"/>
</dbReference>
<dbReference type="GO" id="GO:0000940">
    <property type="term" value="C:outer kinetochore"/>
    <property type="evidence" value="ECO:0007669"/>
    <property type="project" value="InterPro"/>
</dbReference>
<proteinExistence type="inferred from homology"/>
<feature type="region of interest" description="Disordered" evidence="15">
    <location>
        <begin position="157"/>
        <end position="201"/>
    </location>
</feature>
<evidence type="ECO:0000256" key="1">
    <source>
        <dbReference type="ARBA" id="ARBA00004186"/>
    </source>
</evidence>
<evidence type="ECO:0000256" key="9">
    <source>
        <dbReference type="ARBA" id="ARBA00022838"/>
    </source>
</evidence>
<evidence type="ECO:0000256" key="2">
    <source>
        <dbReference type="ARBA" id="ARBA00004629"/>
    </source>
</evidence>
<dbReference type="InParanoid" id="F2U2Q1"/>
<dbReference type="STRING" id="946362.F2U2Q1"/>
<feature type="compositionally biased region" description="Basic residues" evidence="15">
    <location>
        <begin position="167"/>
        <end position="188"/>
    </location>
</feature>
<keyword evidence="10" id="KW-0206">Cytoskeleton</keyword>
<protein>
    <recommendedName>
        <fullName evidence="13">Protein FAM33A</fullName>
    </recommendedName>
</protein>
<keyword evidence="18" id="KW-1185">Reference proteome</keyword>
<evidence type="ECO:0000256" key="4">
    <source>
        <dbReference type="ARBA" id="ARBA00022454"/>
    </source>
</evidence>
<dbReference type="Proteomes" id="UP000007799">
    <property type="component" value="Unassembled WGS sequence"/>
</dbReference>
<evidence type="ECO:0000256" key="14">
    <source>
        <dbReference type="SAM" id="Coils"/>
    </source>
</evidence>
<dbReference type="OMA" id="RFAGCEV"/>
<evidence type="ECO:0000256" key="6">
    <source>
        <dbReference type="ARBA" id="ARBA00022618"/>
    </source>
</evidence>
<comment type="similarity">
    <text evidence="3">Belongs to the SKA2 family.</text>
</comment>
<dbReference type="GO" id="GO:0051301">
    <property type="term" value="P:cell division"/>
    <property type="evidence" value="ECO:0007669"/>
    <property type="project" value="UniProtKB-KW"/>
</dbReference>
<dbReference type="AlphaFoldDB" id="F2U2Q1"/>
<keyword evidence="6" id="KW-0132">Cell division</keyword>
<feature type="domain" description="Ska2 N-terminal" evidence="16">
    <location>
        <begin position="11"/>
        <end position="120"/>
    </location>
</feature>
<keyword evidence="8" id="KW-0498">Mitosis</keyword>
<dbReference type="GO" id="GO:0008017">
    <property type="term" value="F:microtubule binding"/>
    <property type="evidence" value="ECO:0007669"/>
    <property type="project" value="InterPro"/>
</dbReference>